<dbReference type="SMART" id="SM00220">
    <property type="entry name" value="S_TKc"/>
    <property type="match status" value="1"/>
</dbReference>
<dbReference type="Proteomes" id="UP000640725">
    <property type="component" value="Unassembled WGS sequence"/>
</dbReference>
<feature type="binding site" evidence="1">
    <location>
        <position position="42"/>
    </location>
    <ligand>
        <name>ATP</name>
        <dbReference type="ChEBI" id="CHEBI:30616"/>
    </ligand>
</feature>
<proteinExistence type="predicted"/>
<dbReference type="PROSITE" id="PS00107">
    <property type="entry name" value="PROTEIN_KINASE_ATP"/>
    <property type="match status" value="1"/>
</dbReference>
<keyword evidence="5" id="KW-1185">Reference proteome</keyword>
<evidence type="ECO:0000256" key="1">
    <source>
        <dbReference type="PROSITE-ProRule" id="PRU10141"/>
    </source>
</evidence>
<dbReference type="InterPro" id="IPR005532">
    <property type="entry name" value="SUMF_dom"/>
</dbReference>
<dbReference type="PANTHER" id="PTHR23150">
    <property type="entry name" value="SULFATASE MODIFYING FACTOR 1, 2"/>
    <property type="match status" value="1"/>
</dbReference>
<evidence type="ECO:0000313" key="4">
    <source>
        <dbReference type="EMBL" id="MBE9146902.1"/>
    </source>
</evidence>
<dbReference type="Gene3D" id="3.90.1580.10">
    <property type="entry name" value="paralog of FGE (formylglycine-generating enzyme)"/>
    <property type="match status" value="1"/>
</dbReference>
<dbReference type="RefSeq" id="WP_193872361.1">
    <property type="nucleotide sequence ID" value="NZ_JADEWU010000143.1"/>
</dbReference>
<feature type="domain" description="Protein kinase" evidence="3">
    <location>
        <begin position="11"/>
        <end position="274"/>
    </location>
</feature>
<dbReference type="Gene3D" id="1.10.510.10">
    <property type="entry name" value="Transferase(Phosphotransferase) domain 1"/>
    <property type="match status" value="1"/>
</dbReference>
<dbReference type="EMBL" id="JADEWU010000143">
    <property type="protein sequence ID" value="MBE9146902.1"/>
    <property type="molecule type" value="Genomic_DNA"/>
</dbReference>
<dbReference type="SUPFAM" id="SSF56436">
    <property type="entry name" value="C-type lectin-like"/>
    <property type="match status" value="1"/>
</dbReference>
<protein>
    <submittedName>
        <fullName evidence="4">SUMF1/EgtB/PvdO family nonheme iron enzyme</fullName>
    </submittedName>
</protein>
<keyword evidence="1" id="KW-0067">ATP-binding</keyword>
<dbReference type="InterPro" id="IPR011009">
    <property type="entry name" value="Kinase-like_dom_sf"/>
</dbReference>
<dbReference type="CDD" id="cd14014">
    <property type="entry name" value="STKc_PknB_like"/>
    <property type="match status" value="1"/>
</dbReference>
<dbReference type="PROSITE" id="PS50011">
    <property type="entry name" value="PROTEIN_KINASE_DOM"/>
    <property type="match status" value="1"/>
</dbReference>
<dbReference type="PANTHER" id="PTHR23150:SF19">
    <property type="entry name" value="FORMYLGLYCINE-GENERATING ENZYME"/>
    <property type="match status" value="1"/>
</dbReference>
<feature type="compositionally biased region" description="Pro residues" evidence="2">
    <location>
        <begin position="355"/>
        <end position="367"/>
    </location>
</feature>
<dbReference type="InterPro" id="IPR042095">
    <property type="entry name" value="SUMF_sf"/>
</dbReference>
<dbReference type="Pfam" id="PF00069">
    <property type="entry name" value="Pkinase"/>
    <property type="match status" value="1"/>
</dbReference>
<dbReference type="InterPro" id="IPR016187">
    <property type="entry name" value="CTDL_fold"/>
</dbReference>
<comment type="caution">
    <text evidence="4">The sequence shown here is derived from an EMBL/GenBank/DDBJ whole genome shotgun (WGS) entry which is preliminary data.</text>
</comment>
<feature type="region of interest" description="Disordered" evidence="2">
    <location>
        <begin position="339"/>
        <end position="371"/>
    </location>
</feature>
<dbReference type="InterPro" id="IPR000719">
    <property type="entry name" value="Prot_kinase_dom"/>
</dbReference>
<dbReference type="Pfam" id="PF03781">
    <property type="entry name" value="FGE-sulfatase"/>
    <property type="match status" value="1"/>
</dbReference>
<dbReference type="Gene3D" id="3.30.200.20">
    <property type="entry name" value="Phosphorylase Kinase, domain 1"/>
    <property type="match status" value="1"/>
</dbReference>
<feature type="compositionally biased region" description="Low complexity" evidence="2">
    <location>
        <begin position="339"/>
        <end position="354"/>
    </location>
</feature>
<accession>A0ABR9UKB8</accession>
<evidence type="ECO:0000256" key="2">
    <source>
        <dbReference type="SAM" id="MobiDB-lite"/>
    </source>
</evidence>
<dbReference type="SUPFAM" id="SSF56112">
    <property type="entry name" value="Protein kinase-like (PK-like)"/>
    <property type="match status" value="1"/>
</dbReference>
<dbReference type="InterPro" id="IPR017441">
    <property type="entry name" value="Protein_kinase_ATP_BS"/>
</dbReference>
<reference evidence="4 5" key="1">
    <citation type="submission" date="2020-10" db="EMBL/GenBank/DDBJ databases">
        <authorList>
            <person name="Castelo-Branco R."/>
            <person name="Eusebio N."/>
            <person name="Adriana R."/>
            <person name="Vieira A."/>
            <person name="Brugerolle De Fraissinette N."/>
            <person name="Rezende De Castro R."/>
            <person name="Schneider M.P."/>
            <person name="Vasconcelos V."/>
            <person name="Leao P.N."/>
        </authorList>
    </citation>
    <scope>NUCLEOTIDE SEQUENCE [LARGE SCALE GENOMIC DNA]</scope>
    <source>
        <strain evidence="4 5">LEGE 06226</strain>
    </source>
</reference>
<evidence type="ECO:0000259" key="3">
    <source>
        <dbReference type="PROSITE" id="PS50011"/>
    </source>
</evidence>
<name>A0ABR9UKB8_9CYAN</name>
<dbReference type="InterPro" id="IPR051043">
    <property type="entry name" value="Sulfatase_Mod_Factor_Kinase"/>
</dbReference>
<evidence type="ECO:0000313" key="5">
    <source>
        <dbReference type="Proteomes" id="UP000640725"/>
    </source>
</evidence>
<gene>
    <name evidence="4" type="ORF">IQ236_27315</name>
</gene>
<organism evidence="4 5">
    <name type="scientific">Planktothrix mougeotii LEGE 06226</name>
    <dbReference type="NCBI Taxonomy" id="1828728"/>
    <lineage>
        <taxon>Bacteria</taxon>
        <taxon>Bacillati</taxon>
        <taxon>Cyanobacteriota</taxon>
        <taxon>Cyanophyceae</taxon>
        <taxon>Oscillatoriophycideae</taxon>
        <taxon>Oscillatoriales</taxon>
        <taxon>Microcoleaceae</taxon>
        <taxon>Planktothrix</taxon>
    </lineage>
</organism>
<sequence>MLVGRTLRNRYQIIQFLGGGGFGETYLAKDLDLPGHPHCVVKHLKPKNPTSALLVIARKLFEEEATVLYKLSRLDERIPKLFAHFEEQGEFYFVQDFINGHDLTHEIKSGVKLTESAVITLLKNILEILAVVHRQNIIHRDIKPANLMRRNDGKIILIDFGAVKQIGTLIVNAQGQTTFTIAIGTPGYQPKEQAHGKPKLASDIYAVGMVGIQALTGRIPDTLPDDPNTGEVIWRNQAQVSNKFGNFLDKMVRDHFPQRYQDAQEALQALSTLLPTPTPTSTPTPTPRPATATVVAAPGQAATPPPPPNPTRRTILQFAAFSGIGFIVALVGEKVINSSAENNSSPSTSSAPTPFLTPSPEPTPTPSSSPFKTVSFETVSVNSTGQINNRWQAQAQILSENINGTILDLVVIPAGTFLMGSPSSELQRSDDEGPQRTVNIASFLIGQYAVTQAQWRAVASLPKRQIDLKSDPSYFKGDNLPVDSVTWFEAVEFCDRLSEFTGNTHRLPSEAEWEYACRAATTTPFYFGETITTDLVNYDGNYTYGSGPKGIYREKTTPVGSFPPNVFGLYDMHGNLWEWCADPWHENYNSAPTDGSVWESGGNTQYRVIRGGSWYDDPRNCRGAIRGRDEPDGRNRNYGFRVVFFPPAWTP</sequence>
<keyword evidence="1" id="KW-0547">Nucleotide-binding</keyword>